<protein>
    <recommendedName>
        <fullName evidence="6">C1q domain-containing protein</fullName>
    </recommendedName>
</protein>
<evidence type="ECO:0000256" key="2">
    <source>
        <dbReference type="ARBA" id="ARBA00022525"/>
    </source>
</evidence>
<dbReference type="InterPro" id="IPR050392">
    <property type="entry name" value="Collagen/C1q_domain"/>
</dbReference>
<feature type="compositionally biased region" description="Basic and acidic residues" evidence="5">
    <location>
        <begin position="118"/>
        <end position="127"/>
    </location>
</feature>
<evidence type="ECO:0000256" key="1">
    <source>
        <dbReference type="ARBA" id="ARBA00004498"/>
    </source>
</evidence>
<feature type="region of interest" description="Disordered" evidence="5">
    <location>
        <begin position="110"/>
        <end position="180"/>
    </location>
</feature>
<name>A0A3B5KP26_TAKRU</name>
<dbReference type="InterPro" id="IPR001073">
    <property type="entry name" value="C1q_dom"/>
</dbReference>
<keyword evidence="2" id="KW-0964">Secreted</keyword>
<dbReference type="AlphaFoldDB" id="A0A3B5KP26"/>
<reference evidence="7" key="3">
    <citation type="submission" date="2025-09" db="UniProtKB">
        <authorList>
            <consortium name="Ensembl"/>
        </authorList>
    </citation>
    <scope>IDENTIFICATION</scope>
</reference>
<dbReference type="InParanoid" id="A0A3B5KP26"/>
<sequence length="316" mass="34556">MHMHTHTHTHTPPHTHTLTHENLTWELRSSLRRKTRRGSSQKQNFLLFWKLCIWTVEYLFVGFTVHGGRARSTFFNMAARGLNVLTAASLLYACVGPVATQHCGIPGLPGIPGTHGQHGKDGLKGEEGDPGEPGLPIRGQKGTPGLMGLSGRPGLKGDRGAQGPPGEPGQPGEKGQPLNPSNQQTSFFCYKWTLYQTAELNSPLVFSGEILPNLDQRFKGKTLTNGVFTCDIKGIYFFSYHISANRRVCLRLMKGEETHMSMCDTSEGFLITSGSAVLELELGDTVSLVPVQHNTIVTTQSSATNIFNGFLIFPTL</sequence>
<keyword evidence="8" id="KW-1185">Reference proteome</keyword>
<organism evidence="7 8">
    <name type="scientific">Takifugu rubripes</name>
    <name type="common">Japanese pufferfish</name>
    <name type="synonym">Fugu rubripes</name>
    <dbReference type="NCBI Taxonomy" id="31033"/>
    <lineage>
        <taxon>Eukaryota</taxon>
        <taxon>Metazoa</taxon>
        <taxon>Chordata</taxon>
        <taxon>Craniata</taxon>
        <taxon>Vertebrata</taxon>
        <taxon>Euteleostomi</taxon>
        <taxon>Actinopterygii</taxon>
        <taxon>Neopterygii</taxon>
        <taxon>Teleostei</taxon>
        <taxon>Neoteleostei</taxon>
        <taxon>Acanthomorphata</taxon>
        <taxon>Eupercaria</taxon>
        <taxon>Tetraodontiformes</taxon>
        <taxon>Tetradontoidea</taxon>
        <taxon>Tetraodontidae</taxon>
        <taxon>Takifugu</taxon>
    </lineage>
</organism>
<keyword evidence="3" id="KW-0272">Extracellular matrix</keyword>
<proteinExistence type="predicted"/>
<dbReference type="Pfam" id="PF00386">
    <property type="entry name" value="C1q"/>
    <property type="match status" value="1"/>
</dbReference>
<comment type="subcellular location">
    <subcellularLocation>
        <location evidence="1">Secreted</location>
        <location evidence="1">Extracellular space</location>
        <location evidence="1">Extracellular matrix</location>
    </subcellularLocation>
</comment>
<dbReference type="PANTHER" id="PTHR15427">
    <property type="entry name" value="EMILIN ELASTIN MICROFIBRIL INTERFACE-LOCATED PROTEIN ELASTIN MICROFIBRIL INTERFACER"/>
    <property type="match status" value="1"/>
</dbReference>
<dbReference type="GeneTree" id="ENSGT00940000166182"/>
<accession>A0A3B5KP26</accession>
<dbReference type="PANTHER" id="PTHR15427:SF43">
    <property type="entry name" value="COMPLEMENT COMPONENT 1, Q SUBCOMPONENT, B CHAIN PRECURSOR"/>
    <property type="match status" value="1"/>
</dbReference>
<dbReference type="Ensembl" id="ENSTRUT00000057653.2">
    <property type="protein sequence ID" value="ENSTRUP00000057014.2"/>
    <property type="gene ID" value="ENSTRUG00000021583.2"/>
</dbReference>
<dbReference type="InterPro" id="IPR008983">
    <property type="entry name" value="Tumour_necrosis_fac-like_dom"/>
</dbReference>
<evidence type="ECO:0000313" key="8">
    <source>
        <dbReference type="Proteomes" id="UP000005226"/>
    </source>
</evidence>
<dbReference type="SMART" id="SM00110">
    <property type="entry name" value="C1Q"/>
    <property type="match status" value="1"/>
</dbReference>
<reference evidence="7" key="2">
    <citation type="submission" date="2025-08" db="UniProtKB">
        <authorList>
            <consortium name="Ensembl"/>
        </authorList>
    </citation>
    <scope>IDENTIFICATION</scope>
</reference>
<reference evidence="7 8" key="1">
    <citation type="journal article" date="2011" name="Genome Biol. Evol.">
        <title>Integration of the genetic map and genome assembly of fugu facilitates insights into distinct features of genome evolution in teleosts and mammals.</title>
        <authorList>
            <person name="Kai W."/>
            <person name="Kikuchi K."/>
            <person name="Tohari S."/>
            <person name="Chew A.K."/>
            <person name="Tay A."/>
            <person name="Fujiwara A."/>
            <person name="Hosoya S."/>
            <person name="Suetake H."/>
            <person name="Naruse K."/>
            <person name="Brenner S."/>
            <person name="Suzuki Y."/>
            <person name="Venkatesh B."/>
        </authorList>
    </citation>
    <scope>NUCLEOTIDE SEQUENCE [LARGE SCALE GENOMIC DNA]</scope>
</reference>
<evidence type="ECO:0000256" key="5">
    <source>
        <dbReference type="SAM" id="MobiDB-lite"/>
    </source>
</evidence>
<dbReference type="PROSITE" id="PS50871">
    <property type="entry name" value="C1Q"/>
    <property type="match status" value="1"/>
</dbReference>
<dbReference type="STRING" id="31033.ENSTRUP00000057014"/>
<evidence type="ECO:0000256" key="3">
    <source>
        <dbReference type="ARBA" id="ARBA00022530"/>
    </source>
</evidence>
<dbReference type="OMA" id="CDTSEGF"/>
<evidence type="ECO:0000256" key="4">
    <source>
        <dbReference type="ARBA" id="ARBA00022729"/>
    </source>
</evidence>
<evidence type="ECO:0000259" key="6">
    <source>
        <dbReference type="PROSITE" id="PS50871"/>
    </source>
</evidence>
<dbReference type="Proteomes" id="UP000005226">
    <property type="component" value="Chromosome 19"/>
</dbReference>
<feature type="domain" description="C1q" evidence="6">
    <location>
        <begin position="180"/>
        <end position="316"/>
    </location>
</feature>
<dbReference type="PRINTS" id="PR00007">
    <property type="entry name" value="COMPLEMNTC1Q"/>
</dbReference>
<keyword evidence="4" id="KW-0732">Signal</keyword>
<gene>
    <name evidence="7" type="primary">LOC101062052</name>
</gene>
<dbReference type="SUPFAM" id="SSF49842">
    <property type="entry name" value="TNF-like"/>
    <property type="match status" value="1"/>
</dbReference>
<evidence type="ECO:0000313" key="7">
    <source>
        <dbReference type="Ensembl" id="ENSTRUP00000057014.2"/>
    </source>
</evidence>
<dbReference type="Pfam" id="PF01391">
    <property type="entry name" value="Collagen"/>
    <property type="match status" value="1"/>
</dbReference>
<dbReference type="Gene3D" id="2.60.120.40">
    <property type="match status" value="1"/>
</dbReference>
<dbReference type="InterPro" id="IPR008160">
    <property type="entry name" value="Collagen"/>
</dbReference>